<evidence type="ECO:0000313" key="1">
    <source>
        <dbReference type="EMBL" id="CAK9212493.1"/>
    </source>
</evidence>
<accession>A0ABP0U590</accession>
<sequence>MAAPVNPPKNVYILDKSAAYGQIRCRLARYRQSDPKVQRLMLKLEQHQPISRSTSVPKVTKNLCLFLQPDCGQHFHSSGVASNLSRAPGAYPQSSYGAENSGQRSSYKNLKHWGPLHRRSLSLSSHPWRPGGSPNAAWKALGGVNEISSLDREQLQERESCEEVRCKEESWILAQEEDRRARCIACGVMSNLQLLEGIHADLKQRQSESGKAHVCQRSIAPVKPGNLSPPWPPLSLLKSGDTSRIAGRAPWRRVGAGEAHQTFSDRSGCAFCGPKAQANLQALPHPGTHQEPGNGNVRSQHSPVYPATNMLVIQDQGEKMMQQDLVGEKVQLMPATVLSEMGSLATDQYKIGKDIDNLAQGHSVITLPQCSIFVVYSVL</sequence>
<dbReference type="Proteomes" id="UP001497512">
    <property type="component" value="Chromosome 19"/>
</dbReference>
<name>A0ABP0U590_9BRYO</name>
<evidence type="ECO:0000313" key="2">
    <source>
        <dbReference type="Proteomes" id="UP001497512"/>
    </source>
</evidence>
<reference evidence="1" key="1">
    <citation type="submission" date="2024-02" db="EMBL/GenBank/DDBJ databases">
        <authorList>
            <consortium name="ELIXIR-Norway"/>
            <consortium name="Elixir Norway"/>
        </authorList>
    </citation>
    <scope>NUCLEOTIDE SEQUENCE</scope>
</reference>
<dbReference type="EMBL" id="OZ019911">
    <property type="protein sequence ID" value="CAK9212493.1"/>
    <property type="molecule type" value="Genomic_DNA"/>
</dbReference>
<organism evidence="1 2">
    <name type="scientific">Sphagnum troendelagicum</name>
    <dbReference type="NCBI Taxonomy" id="128251"/>
    <lineage>
        <taxon>Eukaryota</taxon>
        <taxon>Viridiplantae</taxon>
        <taxon>Streptophyta</taxon>
        <taxon>Embryophyta</taxon>
        <taxon>Bryophyta</taxon>
        <taxon>Sphagnophytina</taxon>
        <taxon>Sphagnopsida</taxon>
        <taxon>Sphagnales</taxon>
        <taxon>Sphagnaceae</taxon>
        <taxon>Sphagnum</taxon>
    </lineage>
</organism>
<protein>
    <submittedName>
        <fullName evidence="1">Uncharacterized protein</fullName>
    </submittedName>
</protein>
<keyword evidence="2" id="KW-1185">Reference proteome</keyword>
<gene>
    <name evidence="1" type="ORF">CSSPTR1EN2_LOCUS11264</name>
</gene>
<proteinExistence type="predicted"/>